<evidence type="ECO:0000313" key="3">
    <source>
        <dbReference type="Proteomes" id="UP001579974"/>
    </source>
</evidence>
<dbReference type="RefSeq" id="WP_275472791.1">
    <property type="nucleotide sequence ID" value="NZ_CP162940.1"/>
</dbReference>
<dbReference type="PROSITE" id="PS51186">
    <property type="entry name" value="GNAT"/>
    <property type="match status" value="1"/>
</dbReference>
<dbReference type="InterPro" id="IPR016181">
    <property type="entry name" value="Acyl_CoA_acyltransferase"/>
</dbReference>
<gene>
    <name evidence="2" type="ORF">KKP3000_000951</name>
</gene>
<dbReference type="SUPFAM" id="SSF55729">
    <property type="entry name" value="Acyl-CoA N-acyltransferases (Nat)"/>
    <property type="match status" value="1"/>
</dbReference>
<proteinExistence type="predicted"/>
<dbReference type="EMBL" id="JBDXSU010000017">
    <property type="protein sequence ID" value="MFB5192156.1"/>
    <property type="molecule type" value="Genomic_DNA"/>
</dbReference>
<accession>A0ABV5AIV5</accession>
<feature type="domain" description="N-acetyltransferase" evidence="1">
    <location>
        <begin position="10"/>
        <end position="153"/>
    </location>
</feature>
<dbReference type="Pfam" id="PF00583">
    <property type="entry name" value="Acetyltransf_1"/>
    <property type="match status" value="1"/>
</dbReference>
<dbReference type="Gene3D" id="3.40.630.30">
    <property type="match status" value="1"/>
</dbReference>
<dbReference type="Proteomes" id="UP001579974">
    <property type="component" value="Unassembled WGS sequence"/>
</dbReference>
<dbReference type="PANTHER" id="PTHR43072">
    <property type="entry name" value="N-ACETYLTRANSFERASE"/>
    <property type="match status" value="1"/>
</dbReference>
<dbReference type="CDD" id="cd04301">
    <property type="entry name" value="NAT_SF"/>
    <property type="match status" value="1"/>
</dbReference>
<name>A0ABV5AIV5_9BACL</name>
<protein>
    <submittedName>
        <fullName evidence="2">GNAT family N-acetyltransferase</fullName>
    </submittedName>
</protein>
<dbReference type="InterPro" id="IPR000182">
    <property type="entry name" value="GNAT_dom"/>
</dbReference>
<organism evidence="2 3">
    <name type="scientific">Alicyclobacillus fastidiosus</name>
    <dbReference type="NCBI Taxonomy" id="392011"/>
    <lineage>
        <taxon>Bacteria</taxon>
        <taxon>Bacillati</taxon>
        <taxon>Bacillota</taxon>
        <taxon>Bacilli</taxon>
        <taxon>Bacillales</taxon>
        <taxon>Alicyclobacillaceae</taxon>
        <taxon>Alicyclobacillus</taxon>
    </lineage>
</organism>
<reference evidence="2 3" key="1">
    <citation type="journal article" date="2024" name="Int. J. Mol. Sci.">
        <title>Exploration of Alicyclobacillus spp. Genome in Search of Antibiotic Resistance.</title>
        <authorList>
            <person name="Bucka-Kolendo J."/>
            <person name="Kiousi D.E."/>
            <person name="Dekowska A."/>
            <person name="Mikolajczuk-Szczyrba A."/>
            <person name="Karadedos D.M."/>
            <person name="Michael P."/>
            <person name="Galanis A."/>
            <person name="Sokolowska B."/>
        </authorList>
    </citation>
    <scope>NUCLEOTIDE SEQUENCE [LARGE SCALE GENOMIC DNA]</scope>
    <source>
        <strain evidence="2 3">KKP 3000</strain>
    </source>
</reference>
<comment type="caution">
    <text evidence="2">The sequence shown here is derived from an EMBL/GenBank/DDBJ whole genome shotgun (WGS) entry which is preliminary data.</text>
</comment>
<evidence type="ECO:0000259" key="1">
    <source>
        <dbReference type="PROSITE" id="PS51186"/>
    </source>
</evidence>
<dbReference type="PANTHER" id="PTHR43072:SF60">
    <property type="entry name" value="L-2,4-DIAMINOBUTYRIC ACID ACETYLTRANSFERASE"/>
    <property type="match status" value="1"/>
</dbReference>
<evidence type="ECO:0000313" key="2">
    <source>
        <dbReference type="EMBL" id="MFB5192156.1"/>
    </source>
</evidence>
<sequence length="153" mass="18240">MKITRTTDFELIAQLNQPIHELHVALYPQYFTEYTFEAIRDAFQELVQNESFVFLLLEDDQEALGYAWIEMKMYPQTAFTKQRTTAFVHQLCVVGHQRRRGYGTAFMNHIYELARTEGMDSVELDYWVENEVARNFYSKEGFLGYREFVHKKV</sequence>
<keyword evidence="3" id="KW-1185">Reference proteome</keyword>